<keyword evidence="1" id="KW-0732">Signal</keyword>
<dbReference type="PROSITE" id="PS50206">
    <property type="entry name" value="RHODANESE_3"/>
    <property type="match status" value="1"/>
</dbReference>
<sequence>MTTLLRSLTLCLALALTLTACGGDGESGTVPEVADTSVAAAVESAKAEGAAVVDVRTPEEYAEGHVEGATNIDVQATDFDDRVAELDRDTTYVVYCRSGNRSAAAAERMREAGLTVVDGGSLEDMAAAGYPVG</sequence>
<proteinExistence type="predicted"/>
<dbReference type="AlphaFoldDB" id="A0A7Z0C471"/>
<dbReference type="InterPro" id="IPR036873">
    <property type="entry name" value="Rhodanese-like_dom_sf"/>
</dbReference>
<organism evidence="3 4">
    <name type="scientific">Nocardioides marinus</name>
    <dbReference type="NCBI Taxonomy" id="374514"/>
    <lineage>
        <taxon>Bacteria</taxon>
        <taxon>Bacillati</taxon>
        <taxon>Actinomycetota</taxon>
        <taxon>Actinomycetes</taxon>
        <taxon>Propionibacteriales</taxon>
        <taxon>Nocardioidaceae</taxon>
        <taxon>Nocardioides</taxon>
    </lineage>
</organism>
<evidence type="ECO:0000313" key="4">
    <source>
        <dbReference type="Proteomes" id="UP000537326"/>
    </source>
</evidence>
<dbReference type="Pfam" id="PF00581">
    <property type="entry name" value="Rhodanese"/>
    <property type="match status" value="1"/>
</dbReference>
<dbReference type="PANTHER" id="PTHR45431">
    <property type="entry name" value="RHODANESE-LIKE DOMAIN-CONTAINING PROTEIN 15, CHLOROPLASTIC"/>
    <property type="match status" value="1"/>
</dbReference>
<dbReference type="RefSeq" id="WP_179532500.1">
    <property type="nucleotide sequence ID" value="NZ_BAAAPP010000019.1"/>
</dbReference>
<dbReference type="EMBL" id="JACBZI010000001">
    <property type="protein sequence ID" value="NYI11873.1"/>
    <property type="molecule type" value="Genomic_DNA"/>
</dbReference>
<dbReference type="InterPro" id="IPR001763">
    <property type="entry name" value="Rhodanese-like_dom"/>
</dbReference>
<dbReference type="CDD" id="cd00158">
    <property type="entry name" value="RHOD"/>
    <property type="match status" value="1"/>
</dbReference>
<dbReference type="GO" id="GO:0016740">
    <property type="term" value="F:transferase activity"/>
    <property type="evidence" value="ECO:0007669"/>
    <property type="project" value="UniProtKB-KW"/>
</dbReference>
<dbReference type="Gene3D" id="3.40.250.10">
    <property type="entry name" value="Rhodanese-like domain"/>
    <property type="match status" value="1"/>
</dbReference>
<dbReference type="InterPro" id="IPR052367">
    <property type="entry name" value="Thiosulfate_ST/Rhodanese-like"/>
</dbReference>
<evidence type="ECO:0000259" key="2">
    <source>
        <dbReference type="PROSITE" id="PS50206"/>
    </source>
</evidence>
<name>A0A7Z0C471_9ACTN</name>
<feature type="chain" id="PRO_5030671454" evidence="1">
    <location>
        <begin position="23"/>
        <end position="133"/>
    </location>
</feature>
<accession>A0A7Z0C471</accession>
<dbReference type="Proteomes" id="UP000537326">
    <property type="component" value="Unassembled WGS sequence"/>
</dbReference>
<keyword evidence="4" id="KW-1185">Reference proteome</keyword>
<feature type="domain" description="Rhodanese" evidence="2">
    <location>
        <begin position="46"/>
        <end position="133"/>
    </location>
</feature>
<gene>
    <name evidence="3" type="ORF">BKA05_003388</name>
</gene>
<reference evidence="3 4" key="1">
    <citation type="submission" date="2020-07" db="EMBL/GenBank/DDBJ databases">
        <title>Sequencing the genomes of 1000 actinobacteria strains.</title>
        <authorList>
            <person name="Klenk H.-P."/>
        </authorList>
    </citation>
    <scope>NUCLEOTIDE SEQUENCE [LARGE SCALE GENOMIC DNA]</scope>
    <source>
        <strain evidence="3 4">DSM 18248</strain>
    </source>
</reference>
<dbReference type="SUPFAM" id="SSF52821">
    <property type="entry name" value="Rhodanese/Cell cycle control phosphatase"/>
    <property type="match status" value="1"/>
</dbReference>
<comment type="caution">
    <text evidence="3">The sequence shown here is derived from an EMBL/GenBank/DDBJ whole genome shotgun (WGS) entry which is preliminary data.</text>
</comment>
<dbReference type="SMART" id="SM00450">
    <property type="entry name" value="RHOD"/>
    <property type="match status" value="1"/>
</dbReference>
<keyword evidence="3" id="KW-0808">Transferase</keyword>
<dbReference type="PROSITE" id="PS51257">
    <property type="entry name" value="PROKAR_LIPOPROTEIN"/>
    <property type="match status" value="1"/>
</dbReference>
<evidence type="ECO:0000313" key="3">
    <source>
        <dbReference type="EMBL" id="NYI11873.1"/>
    </source>
</evidence>
<evidence type="ECO:0000256" key="1">
    <source>
        <dbReference type="SAM" id="SignalP"/>
    </source>
</evidence>
<protein>
    <submittedName>
        <fullName evidence="3">Rhodanese-related sulfurtransferase</fullName>
    </submittedName>
</protein>
<dbReference type="PANTHER" id="PTHR45431:SF3">
    <property type="entry name" value="RHODANESE-LIKE DOMAIN-CONTAINING PROTEIN 15, CHLOROPLASTIC"/>
    <property type="match status" value="1"/>
</dbReference>
<feature type="signal peptide" evidence="1">
    <location>
        <begin position="1"/>
        <end position="22"/>
    </location>
</feature>